<dbReference type="PROSITE" id="PS51272">
    <property type="entry name" value="SLH"/>
    <property type="match status" value="2"/>
</dbReference>
<feature type="domain" description="SLH" evidence="2">
    <location>
        <begin position="2941"/>
        <end position="3004"/>
    </location>
</feature>
<evidence type="ECO:0000313" key="4">
    <source>
        <dbReference type="Proteomes" id="UP001596989"/>
    </source>
</evidence>
<proteinExistence type="predicted"/>
<dbReference type="EMBL" id="JBHTJZ010000009">
    <property type="protein sequence ID" value="MFD0959309.1"/>
    <property type="molecule type" value="Genomic_DNA"/>
</dbReference>
<keyword evidence="1" id="KW-0812">Transmembrane</keyword>
<protein>
    <submittedName>
        <fullName evidence="3">Chitobiase/beta-hexosaminidase C-terminal domain-containing protein</fullName>
    </submittedName>
</protein>
<keyword evidence="1" id="KW-0472">Membrane</keyword>
<dbReference type="Proteomes" id="UP001596989">
    <property type="component" value="Unassembled WGS sequence"/>
</dbReference>
<dbReference type="InterPro" id="IPR001119">
    <property type="entry name" value="SLH_dom"/>
</dbReference>
<dbReference type="Pfam" id="PF13290">
    <property type="entry name" value="CHB_HEX_C_1"/>
    <property type="match status" value="2"/>
</dbReference>
<dbReference type="Pfam" id="PF00395">
    <property type="entry name" value="SLH"/>
    <property type="match status" value="3"/>
</dbReference>
<reference evidence="4" key="1">
    <citation type="journal article" date="2019" name="Int. J. Syst. Evol. Microbiol.">
        <title>The Global Catalogue of Microorganisms (GCM) 10K type strain sequencing project: providing services to taxonomists for standard genome sequencing and annotation.</title>
        <authorList>
            <consortium name="The Broad Institute Genomics Platform"/>
            <consortium name="The Broad Institute Genome Sequencing Center for Infectious Disease"/>
            <person name="Wu L."/>
            <person name="Ma J."/>
        </authorList>
    </citation>
    <scope>NUCLEOTIDE SEQUENCE [LARGE SCALE GENOMIC DNA]</scope>
    <source>
        <strain evidence="4">CCUG 59129</strain>
    </source>
</reference>
<feature type="domain" description="SLH" evidence="2">
    <location>
        <begin position="3059"/>
        <end position="3122"/>
    </location>
</feature>
<evidence type="ECO:0000256" key="1">
    <source>
        <dbReference type="SAM" id="Phobius"/>
    </source>
</evidence>
<comment type="caution">
    <text evidence="3">The sequence shown here is derived from an EMBL/GenBank/DDBJ whole genome shotgun (WGS) entry which is preliminary data.</text>
</comment>
<evidence type="ECO:0000313" key="3">
    <source>
        <dbReference type="EMBL" id="MFD0959309.1"/>
    </source>
</evidence>
<evidence type="ECO:0000259" key="2">
    <source>
        <dbReference type="PROSITE" id="PS51272"/>
    </source>
</evidence>
<dbReference type="PANTHER" id="PTHR43308:SF5">
    <property type="entry name" value="S-LAYER PROTEIN _ PEPTIDOGLYCAN ENDO-BETA-N-ACETYLGLUCOSAMINIDASE"/>
    <property type="match status" value="1"/>
</dbReference>
<gene>
    <name evidence="3" type="ORF">ACFQ2I_07890</name>
</gene>
<keyword evidence="4" id="KW-1185">Reference proteome</keyword>
<dbReference type="RefSeq" id="WP_377563400.1">
    <property type="nucleotide sequence ID" value="NZ_JBHTJZ010000009.1"/>
</dbReference>
<dbReference type="InterPro" id="IPR059177">
    <property type="entry name" value="GH29D-like_dom"/>
</dbReference>
<dbReference type="PANTHER" id="PTHR43308">
    <property type="entry name" value="OUTER MEMBRANE PROTEIN ALPHA-RELATED"/>
    <property type="match status" value="1"/>
</dbReference>
<feature type="transmembrane region" description="Helical" evidence="1">
    <location>
        <begin position="12"/>
        <end position="32"/>
    </location>
</feature>
<dbReference type="InterPro" id="IPR051465">
    <property type="entry name" value="Cell_Envelope_Struct_Comp"/>
</dbReference>
<dbReference type="Gene3D" id="2.160.20.110">
    <property type="match status" value="8"/>
</dbReference>
<keyword evidence="1" id="KW-1133">Transmembrane helix</keyword>
<sequence length="3144" mass="322762">MAKLNTTSARIIIVLLGVIVIAGFGVSVLNAGTNDWTNYAEMDWYRDQPVDPGFTIRTAEELAGIAVLVNSGEANGFKDKTIMIDNDINLSAHNWVPIGTEEHPFRGTLFANGGNIRLDGLNLYGQYRHAGFVGKAVDASIGGLTIGNTGGYHISGTVDVYAGSIVGEMEGTTEVYNVTNEMNMKVETGSSRAFVGGIAGLGEYKLSNSVNKGNVEVNGLAYAGGIIGISSVEGLRLKKVENDGVIQADGQNGSNAHAGGIIGAVQGTLDMQEEHTSIVNRGDVIVKDGQSSFAGGVLGILESSNIAYSVNTSNEGAVQINASYGIASSAGGLVGAITVPQINTVDISFVNKGNITNRGGHQVHTGGIAGLVQSEWTWSNSMSNDANISAIGIEGIYTGGLIGKTIEDMIFNGTAQNTVNGSISVAPVAEAYTGGLIGYTNKRVMLEDTTPNAYRNEASITVTGGGTRLYTGGIIANRTYSSTTGVPANVNSVGAISVSGHAQLYTGGYVGMLSSEAVDQAMEGVTFPSAITVTAAYSDPHAMVATGGIIGYYESNNVPSSLDRLAFAGILDVSGGEHVYTGGIVGYATDVKMTEAKVGNTSAAYASIASDGHAGGIAGYVSGTIADSVVSHLELNVTTQNGYAGGIAAKAQGVITSSTVGDASGNVMDSVRFAGDVTHAPQGENSVVIGGIVGENDGALHIQHPSRVNNIVLLSEAARSKYTFGGVAGVLTADAKVGADQAPVNVSNIQFPVNANSSAIGGAIGSNDSTELYVTSDTIEMEAIGNDLQVGGIIGLNKASLHMNSSKLEAVRTTLTASGDAARIGAIAGENKGTILNSTVEDGTITAAGTSNAAGGVVGINRGTLQRIDAINMTIQAQAAGASTGGIAGRSEPEEGTSTKPLIEDVQVEQRDRLLMTVSQENVHAGGIVGYALDTTIAQPVVSASTPQYVIMNTAAASTRIGGIAGTMENGVIRGDGVNTNVANLLVTTQAAAAGAYAGGVVGYSNETALDKLALKTAILTLSGTNNIAGGAAGYHLGSEDAVISNVYLDTVSMRVMPNAEGATVGGVVGLNAQRTGIDPVTNLKTAKSTLHNNRIIGNLANPDSPVIDIKAPAATAGGLVGQNNAFIANNSVSDRIAIAVTSNNSVIGGHTGVNGATGTLYYTYANANMTIGGEGTVAGGLVGSNAGRIYDSYVDTDLTGAAYGTVNALTPLGGLAGINDGVIHASYSASKVTSNGAYTIVGGLVGAHRAGSITNSYAGKDVKANATNSYAGGFAGRIVNGTIATSYSAANVTAIEGSYGGGFAGRYDNESKALLTKNYYLKDEAVGLNKDLPDFAEGNHRWLNVPARLSTLLASTLRDRDAFPTLSGWDFANVWRYGSLQAAYLYPELIRTPNSGGDDGGGSVNADVAWYTHDPLKMIYEISTEAELSGLAEIVNGTVLGVERFDFAGREIRVTNPIHIQSAEWTPIGIRETAAFKGTFNGNGHLIDGYSISAQATQVFAGLFGVIAAEGHVKNVKAEPLSIVGTDTAGALAAVNRGKVTGSEVHLADDTTISGKKVGGVLGVNRGALTGIKLTSGSEAAIEVTVDEGVAGGIVGDNERDITAQSMIDFSYQGKVTSLVPNATLGGFIGKQVGNVTGINLVAQMKVVSDGEHVIAGGVIGQYTSGDMENVQIMLPGAVVLRGQSSIAGGVIGVSSTNHIMKSVSLASTISQAAVTGNGTVGGMIGVKIGAGQNKFDLDNVEATNIAIGSFAESTHTIVGGIAGTFTNGVLHDAHFKGKLSPQGERVTIGGIAGVVSDSLLYGAEAEPEMVFTARAGESVLGGIVGTMSAADTNQAFTFGSMIPLYVGMYNAKAHTATIDASYAGTEADVVVGGLAGKNDGASLYFSESSIGLRASGFRSATVGGLVGESSGMIIQSKASGSIATGQNTSSAVGGAVGKAEGGEIHYTHVTSASGEPIAVHGTVTRLPVLPEVFAGGFAGVLNGVKITHATSDVHVKVISDNQEDSLYAGGFAGVMGDNAIVPHGAVDWAYAKGTVQIDGVTSAFAGGFAGSIDRYSITNAYAEGDVANVGFDTRSGGFAAELERGAMIQHAYALQARISAKGVNGATRAYASGFTAYSEGRMENVYAGESQIDLDVTGASAYRGALVAYLFRDGVVKDSAYAANIKAIGHELGTTTGVVQENRRDKLGVETWYLMDDASFLMRAGTDIVVTNAGQLFASVQLTNESTGLAYLQLFKRSAVDKLDTPTLLGGNIDLSGLHWRPYETFANVFDGQNHVITGLMLKDTQAANVGFMKELNGTIKNVIFTQADILAVEGAYAGIIAGKNKGVIAGIKADGKVSGGVNTGGIAGLNGTGATIDNSEASAEVTGAEAVGGIAGTNDGVITQTKAEGKASGGVNTGGIAGLNGTGATIDNSEASAEVTGAEAVGGIAGTNDGVITQTKAEGKASGGVNTGGIAGLNGTGATIDNSIAGAEVTGAEAVGGIAGTNEGDIRRSYASSIVKGMNAGGIAGDHKATAAIETVFAYGNVTATGTEANAGGIAGVTSGRIENSYASGTIKARGDQLARAGGIAGYAEAGAIMLVMGYGEAHATIDGKVSKGKSFFGGIAGQKLEAVTLTAGIFNQQMLRGNVAYYDHAGSQKAGNAANALGQTAEVLTAGVLPDEFDNQIWSQEQGFLPQLQYFNGNPAAKLSTATIWLAADERIYEMSETFQATLHNAVQWNAEAAAFTIGAHAVQGVITGESAVDLTVSSGGLSRTFTINHPRPPYERKAQVPSFVQEPKTFTEKVEIELVTEEPDGVIYYTLDGTAPGVNASIYTGPIEVSKTTTVKAITIAVDLEKSEVVTGTWSKYTSGPNIGFPVMPTPPTNKPVAVYVGDKELPLESNEPVEIVRNSKLTLTVPEGVTVYYTTDGSTPTKESKVYKGDLLIREDMTLQFMTDKDDTVISLDYKVKPISFDMKDGAAQMQYMSSYEDGSFAPDQAITRYEFIASMSRLLDIEDVPLGTLLHDVPLHQEELVARFESAGLVTGYPDGTFGGTKGLKRSEMIVILTKMLKLRAGEANEAAFVDLEGHWSNQYVSAFKEAGYIQGYLDGTFRPEREISRAETAVLINKLLGKKVSKNDDKVSAFPDLSPDHWAYDDIMAAVQ</sequence>
<accession>A0ABW3HP80</accession>
<organism evidence="3 4">
    <name type="scientific">Paenibacillus chungangensis</name>
    <dbReference type="NCBI Taxonomy" id="696535"/>
    <lineage>
        <taxon>Bacteria</taxon>
        <taxon>Bacillati</taxon>
        <taxon>Bacillota</taxon>
        <taxon>Bacilli</taxon>
        <taxon>Bacillales</taxon>
        <taxon>Paenibacillaceae</taxon>
        <taxon>Paenibacillus</taxon>
    </lineage>
</organism>
<name>A0ABW3HP80_9BACL</name>